<keyword evidence="2" id="KW-1185">Reference proteome</keyword>
<reference evidence="2" key="2">
    <citation type="submission" date="2015-01" db="EMBL/GenBank/DDBJ databases">
        <title>Evolutionary Origins and Diversification of the Mycorrhizal Mutualists.</title>
        <authorList>
            <consortium name="DOE Joint Genome Institute"/>
            <consortium name="Mycorrhizal Genomics Consortium"/>
            <person name="Kohler A."/>
            <person name="Kuo A."/>
            <person name="Nagy L.G."/>
            <person name="Floudas D."/>
            <person name="Copeland A."/>
            <person name="Barry K.W."/>
            <person name="Cichocki N."/>
            <person name="Veneault-Fourrey C."/>
            <person name="LaButti K."/>
            <person name="Lindquist E.A."/>
            <person name="Lipzen A."/>
            <person name="Lundell T."/>
            <person name="Morin E."/>
            <person name="Murat C."/>
            <person name="Riley R."/>
            <person name="Ohm R."/>
            <person name="Sun H."/>
            <person name="Tunlid A."/>
            <person name="Henrissat B."/>
            <person name="Grigoriev I.V."/>
            <person name="Hibbett D.S."/>
            <person name="Martin F."/>
        </authorList>
    </citation>
    <scope>NUCLEOTIDE SEQUENCE [LARGE SCALE GENOMIC DNA]</scope>
    <source>
        <strain evidence="2">441</strain>
    </source>
</reference>
<protein>
    <submittedName>
        <fullName evidence="1">Uncharacterized protein</fullName>
    </submittedName>
</protein>
<name>A0A0C9XXQ7_9AGAM</name>
<dbReference type="EMBL" id="KN833833">
    <property type="protein sequence ID" value="KIK17290.1"/>
    <property type="molecule type" value="Genomic_DNA"/>
</dbReference>
<dbReference type="Proteomes" id="UP000054018">
    <property type="component" value="Unassembled WGS sequence"/>
</dbReference>
<dbReference type="HOGENOM" id="CLU_2373574_0_0_1"/>
<organism evidence="1 2">
    <name type="scientific">Pisolithus microcarpus 441</name>
    <dbReference type="NCBI Taxonomy" id="765257"/>
    <lineage>
        <taxon>Eukaryota</taxon>
        <taxon>Fungi</taxon>
        <taxon>Dikarya</taxon>
        <taxon>Basidiomycota</taxon>
        <taxon>Agaricomycotina</taxon>
        <taxon>Agaricomycetes</taxon>
        <taxon>Agaricomycetidae</taxon>
        <taxon>Boletales</taxon>
        <taxon>Sclerodermatineae</taxon>
        <taxon>Pisolithaceae</taxon>
        <taxon>Pisolithus</taxon>
    </lineage>
</organism>
<accession>A0A0C9XXQ7</accession>
<dbReference type="AlphaFoldDB" id="A0A0C9XXQ7"/>
<evidence type="ECO:0000313" key="2">
    <source>
        <dbReference type="Proteomes" id="UP000054018"/>
    </source>
</evidence>
<gene>
    <name evidence="1" type="ORF">PISMIDRAFT_229965</name>
</gene>
<evidence type="ECO:0000313" key="1">
    <source>
        <dbReference type="EMBL" id="KIK17290.1"/>
    </source>
</evidence>
<sequence>MLRLLICDRALPWIQIREQFGMRVDTRHEETSSRRNQEIPFCCRETSFLPAETSYNSIRETCRSAISVSSLRMVIMCCCGFCERLQLLFRNCHGS</sequence>
<proteinExistence type="predicted"/>
<reference evidence="1 2" key="1">
    <citation type="submission" date="2014-04" db="EMBL/GenBank/DDBJ databases">
        <authorList>
            <consortium name="DOE Joint Genome Institute"/>
            <person name="Kuo A."/>
            <person name="Kohler A."/>
            <person name="Costa M.D."/>
            <person name="Nagy L.G."/>
            <person name="Floudas D."/>
            <person name="Copeland A."/>
            <person name="Barry K.W."/>
            <person name="Cichocki N."/>
            <person name="Veneault-Fourrey C."/>
            <person name="LaButti K."/>
            <person name="Lindquist E.A."/>
            <person name="Lipzen A."/>
            <person name="Lundell T."/>
            <person name="Morin E."/>
            <person name="Murat C."/>
            <person name="Sun H."/>
            <person name="Tunlid A."/>
            <person name="Henrissat B."/>
            <person name="Grigoriev I.V."/>
            <person name="Hibbett D.S."/>
            <person name="Martin F."/>
            <person name="Nordberg H.P."/>
            <person name="Cantor M.N."/>
            <person name="Hua S.X."/>
        </authorList>
    </citation>
    <scope>NUCLEOTIDE SEQUENCE [LARGE SCALE GENOMIC DNA]</scope>
    <source>
        <strain evidence="1 2">441</strain>
    </source>
</reference>